<dbReference type="GO" id="GO:0046872">
    <property type="term" value="F:metal ion binding"/>
    <property type="evidence" value="ECO:0007669"/>
    <property type="project" value="UniProtKB-KW"/>
</dbReference>
<organism evidence="5 6">
    <name type="scientific">Desulforhopalus singaporensis</name>
    <dbReference type="NCBI Taxonomy" id="91360"/>
    <lineage>
        <taxon>Bacteria</taxon>
        <taxon>Pseudomonadati</taxon>
        <taxon>Thermodesulfobacteriota</taxon>
        <taxon>Desulfobulbia</taxon>
        <taxon>Desulfobulbales</taxon>
        <taxon>Desulfocapsaceae</taxon>
        <taxon>Desulforhopalus</taxon>
    </lineage>
</organism>
<accession>A0A1H0T9H0</accession>
<evidence type="ECO:0000313" key="6">
    <source>
        <dbReference type="Proteomes" id="UP000199073"/>
    </source>
</evidence>
<dbReference type="SUPFAM" id="SSF55031">
    <property type="entry name" value="Bacterial exopeptidase dimerisation domain"/>
    <property type="match status" value="1"/>
</dbReference>
<evidence type="ECO:0000256" key="1">
    <source>
        <dbReference type="ARBA" id="ARBA00022723"/>
    </source>
</evidence>
<dbReference type="PANTHER" id="PTHR43808:SF31">
    <property type="entry name" value="N-ACETYL-L-CITRULLINE DEACETYLASE"/>
    <property type="match status" value="1"/>
</dbReference>
<keyword evidence="3" id="KW-0170">Cobalt</keyword>
<keyword evidence="2" id="KW-0378">Hydrolase</keyword>
<dbReference type="InterPro" id="IPR036264">
    <property type="entry name" value="Bact_exopeptidase_dim_dom"/>
</dbReference>
<evidence type="ECO:0000256" key="3">
    <source>
        <dbReference type="ARBA" id="ARBA00023285"/>
    </source>
</evidence>
<feature type="domain" description="Peptidase M20 dimerisation" evidence="4">
    <location>
        <begin position="205"/>
        <end position="306"/>
    </location>
</feature>
<dbReference type="GO" id="GO:0008777">
    <property type="term" value="F:acetylornithine deacetylase activity"/>
    <property type="evidence" value="ECO:0007669"/>
    <property type="project" value="TreeGrafter"/>
</dbReference>
<dbReference type="PANTHER" id="PTHR43808">
    <property type="entry name" value="ACETYLORNITHINE DEACETYLASE"/>
    <property type="match status" value="1"/>
</dbReference>
<keyword evidence="1" id="KW-0479">Metal-binding</keyword>
<dbReference type="InterPro" id="IPR011650">
    <property type="entry name" value="Peptidase_M20_dimer"/>
</dbReference>
<dbReference type="SUPFAM" id="SSF53187">
    <property type="entry name" value="Zn-dependent exopeptidases"/>
    <property type="match status" value="1"/>
</dbReference>
<dbReference type="RefSeq" id="WP_092224211.1">
    <property type="nucleotide sequence ID" value="NZ_FNJI01000022.1"/>
</dbReference>
<evidence type="ECO:0000259" key="4">
    <source>
        <dbReference type="Pfam" id="PF07687"/>
    </source>
</evidence>
<dbReference type="GO" id="GO:0006526">
    <property type="term" value="P:L-arginine biosynthetic process"/>
    <property type="evidence" value="ECO:0007669"/>
    <property type="project" value="TreeGrafter"/>
</dbReference>
<dbReference type="Gene3D" id="3.30.70.360">
    <property type="match status" value="1"/>
</dbReference>
<dbReference type="InterPro" id="IPR002933">
    <property type="entry name" value="Peptidase_M20"/>
</dbReference>
<proteinExistence type="predicted"/>
<dbReference type="EMBL" id="FNJI01000022">
    <property type="protein sequence ID" value="SDP50146.1"/>
    <property type="molecule type" value="Genomic_DNA"/>
</dbReference>
<dbReference type="Proteomes" id="UP000199073">
    <property type="component" value="Unassembled WGS sequence"/>
</dbReference>
<reference evidence="5 6" key="1">
    <citation type="submission" date="2016-10" db="EMBL/GenBank/DDBJ databases">
        <authorList>
            <person name="de Groot N.N."/>
        </authorList>
    </citation>
    <scope>NUCLEOTIDE SEQUENCE [LARGE SCALE GENOMIC DNA]</scope>
    <source>
        <strain evidence="5 6">DSM 12130</strain>
    </source>
</reference>
<evidence type="ECO:0000256" key="2">
    <source>
        <dbReference type="ARBA" id="ARBA00022801"/>
    </source>
</evidence>
<sequence>MKKSETPPSPLTDSNYRRLYSEEIDNHDKLPETALQQELVDLTAELIEIPSTHSKRDEIDRCADFIHHWLSSHSIPHRRMHHQGVPSIIVLPREGKIPVLLMSHFDVVETINPALFRPWVEDGRLFGRGAIDDKYAVALSLILYREHLKRISRDGGSKSDICFGLLLTGDEEIGGKNGAAKACEAIQTDFFIALDGGGPDLIVNKEKGIIRLQLEAHGKSAHAARPWLGDSAFDLMVSDYRKLSELFSRSTEDRWHKTMVLSNLTVGNGSINMVPEKALASLDIRYTENDDPEEILGDIKKAVQSKVLVLESAPVFSSLPSKYIDLLLAHSGGAILGFEHGASDACHLANRGIPGVIWGADGEMSHHTEHEHIVLASLYRLYHNLDNYLLDVSTRTAKN</sequence>
<keyword evidence="6" id="KW-1185">Reference proteome</keyword>
<dbReference type="OrthoDB" id="9809784at2"/>
<dbReference type="Pfam" id="PF07687">
    <property type="entry name" value="M20_dimer"/>
    <property type="match status" value="1"/>
</dbReference>
<protein>
    <submittedName>
        <fullName evidence="5">Succinyl-diaminopimelate desuccinylase</fullName>
    </submittedName>
</protein>
<dbReference type="InterPro" id="IPR050072">
    <property type="entry name" value="Peptidase_M20A"/>
</dbReference>
<gene>
    <name evidence="5" type="ORF">SAMN05660330_02976</name>
</gene>
<name>A0A1H0T9H0_9BACT</name>
<dbReference type="Gene3D" id="3.40.630.10">
    <property type="entry name" value="Zn peptidases"/>
    <property type="match status" value="1"/>
</dbReference>
<dbReference type="STRING" id="91360.SAMN05660330_02976"/>
<dbReference type="Pfam" id="PF01546">
    <property type="entry name" value="Peptidase_M20"/>
    <property type="match status" value="1"/>
</dbReference>
<evidence type="ECO:0000313" key="5">
    <source>
        <dbReference type="EMBL" id="SDP50146.1"/>
    </source>
</evidence>
<dbReference type="AlphaFoldDB" id="A0A1H0T9H0"/>